<organism evidence="2 3">
    <name type="scientific">Alphamesonivirus daknongense</name>
    <dbReference type="NCBI Taxonomy" id="1945561"/>
    <lineage>
        <taxon>Viruses</taxon>
        <taxon>Riboviria</taxon>
        <taxon>Orthornavirae</taxon>
        <taxon>Pisuviricota</taxon>
        <taxon>Pisoniviricetes</taxon>
        <taxon>Nidovirales</taxon>
        <taxon>Mesnidovirineae</taxon>
        <taxon>Mesoniviridae</taxon>
        <taxon>Hexponivirinae</taxon>
        <taxon>Alphamesonivirus</taxon>
        <taxon>Karsalivirus</taxon>
    </lineage>
</organism>
<evidence type="ECO:0000313" key="3">
    <source>
        <dbReference type="Proteomes" id="UP000214375"/>
    </source>
</evidence>
<feature type="transmembrane region" description="Helical" evidence="1">
    <location>
        <begin position="99"/>
        <end position="124"/>
    </location>
</feature>
<evidence type="ECO:0000313" key="2">
    <source>
        <dbReference type="EMBL" id="AGE00059.1"/>
    </source>
</evidence>
<keyword evidence="1" id="KW-0472">Membrane</keyword>
<dbReference type="GeneID" id="15088796"/>
<keyword evidence="3" id="KW-1185">Reference proteome</keyword>
<keyword evidence="1" id="KW-0812">Transmembrane</keyword>
<dbReference type="EMBL" id="JQ957873">
    <property type="protein sequence ID" value="AGE00059.1"/>
    <property type="molecule type" value="Genomic_RNA"/>
</dbReference>
<name>M4JTM9_9NIDO</name>
<reference evidence="2 3" key="1">
    <citation type="journal article" date="2013" name="J. Virol.">
        <title>Identification and characterization of genetically divergent members of the newly established family mesoniviridae.</title>
        <authorList>
            <person name="Zirkel F."/>
            <person name="Roth H."/>
            <person name="Kurth A."/>
            <person name="Drosten C."/>
            <person name="Ziebuhr J."/>
            <person name="Junglen S."/>
        </authorList>
    </citation>
    <scope>NUCLEOTIDE SEQUENCE [LARGE SCALE GENOMIC DNA]</scope>
    <source>
        <strain evidence="2 3">E9/CI/2004</strain>
    </source>
</reference>
<dbReference type="RefSeq" id="YP_007697640.1">
    <property type="nucleotide sequence ID" value="NC_020900.1"/>
</dbReference>
<sequence>MKPASFILLSLAFIGSALADDAPTNSTPTLCESNASQHCTSMGYTYCKSINGVQSCYCPHSKNYTSVIDVMDRDAKCSLDSSKYLDPHYWFRDLVAANITLLVLFTLFTWVYLIPIYAKVAFLYESSPSKGKRPLSYIPLLPRDNHGSIQLLPIGKSY</sequence>
<dbReference type="Proteomes" id="UP000214375">
    <property type="component" value="Segment"/>
</dbReference>
<dbReference type="OrthoDB" id="12417at10239"/>
<keyword evidence="1" id="KW-1133">Transmembrane helix</keyword>
<dbReference type="KEGG" id="vg:15088796"/>
<evidence type="ECO:0000256" key="1">
    <source>
        <dbReference type="SAM" id="Phobius"/>
    </source>
</evidence>
<accession>M4JTM9</accession>
<proteinExistence type="predicted"/>
<protein>
    <submittedName>
        <fullName evidence="2">ORF3a</fullName>
    </submittedName>
</protein>